<keyword evidence="1" id="KW-0175">Coiled coil</keyword>
<feature type="non-terminal residue" evidence="4">
    <location>
        <position position="1"/>
    </location>
</feature>
<name>A0A147BDC1_IXORI</name>
<sequence>LCSEDCSSVRLHLLDQEGHWNAIGIRREEQAESTAARPAEGSCSGEPCCKSPLQAHVGEYGEHITMRINQEEDRAHTPLSCDGSDHGDAVGPSTSHEPVNKAQGVTFVVEQDNEHDVSQEANDLTATKDKATAHRKSTPSADVMQAQDPLKEIMDEGSTDALKSEIVVLRRENKRLRKELRKRRTADEYLERAERILKAATPFQSLCIAQAEGISFDGNDAVMLDEPGTGTESSQAVSISEGLDLLDGLQPDGPDEEPLQQEPQGMPREAEELEDVVKQEPPQDCRSREPSPQEHLLEERSPQQYPPRLQPPKCQFRHKKRDKSVVELLAGSEIYLPKLSLAAVKRSKTATSMARVLLTTIFTNEALLTCSMRGHGAHGLFRSLEITRPALDQRGVDAIIEFTMNNSLPSWGADPVKLIKSLGTRLSELRAQAQKQAPRQYRSSPPC</sequence>
<feature type="region of interest" description="Disordered" evidence="2">
    <location>
        <begin position="75"/>
        <end position="98"/>
    </location>
</feature>
<dbReference type="GO" id="GO:0003677">
    <property type="term" value="F:DNA binding"/>
    <property type="evidence" value="ECO:0007669"/>
    <property type="project" value="InterPro"/>
</dbReference>
<dbReference type="EMBL" id="GEGO01006942">
    <property type="protein sequence ID" value="JAR88462.1"/>
    <property type="molecule type" value="Transcribed_RNA"/>
</dbReference>
<evidence type="ECO:0000256" key="2">
    <source>
        <dbReference type="SAM" id="MobiDB-lite"/>
    </source>
</evidence>
<feature type="compositionally biased region" description="Basic and acidic residues" evidence="2">
    <location>
        <begin position="275"/>
        <end position="301"/>
    </location>
</feature>
<organism evidence="4">
    <name type="scientific">Ixodes ricinus</name>
    <name type="common">Common tick</name>
    <name type="synonym">Acarus ricinus</name>
    <dbReference type="NCBI Taxonomy" id="34613"/>
    <lineage>
        <taxon>Eukaryota</taxon>
        <taxon>Metazoa</taxon>
        <taxon>Ecdysozoa</taxon>
        <taxon>Arthropoda</taxon>
        <taxon>Chelicerata</taxon>
        <taxon>Arachnida</taxon>
        <taxon>Acari</taxon>
        <taxon>Parasitiformes</taxon>
        <taxon>Ixodida</taxon>
        <taxon>Ixodoidea</taxon>
        <taxon>Ixodidae</taxon>
        <taxon>Ixodinae</taxon>
        <taxon>Ixodes</taxon>
    </lineage>
</organism>
<dbReference type="PROSITE" id="PS51457">
    <property type="entry name" value="BEN"/>
    <property type="match status" value="1"/>
</dbReference>
<dbReference type="Pfam" id="PF10523">
    <property type="entry name" value="BEN"/>
    <property type="match status" value="1"/>
</dbReference>
<reference evidence="4" key="1">
    <citation type="journal article" date="2018" name="PLoS Negl. Trop. Dis.">
        <title>Sialome diversity of ticks revealed by RNAseq of single tick salivary glands.</title>
        <authorList>
            <person name="Perner J."/>
            <person name="Kropackova S."/>
            <person name="Kopacek P."/>
            <person name="Ribeiro J.M."/>
        </authorList>
    </citation>
    <scope>NUCLEOTIDE SEQUENCE</scope>
    <source>
        <strain evidence="4">Siblings of single egg batch collected in Ceske Budejovice</strain>
        <tissue evidence="4">Salivary glands</tissue>
    </source>
</reference>
<dbReference type="AlphaFoldDB" id="A0A147BDC1"/>
<evidence type="ECO:0000313" key="4">
    <source>
        <dbReference type="EMBL" id="JAR88462.1"/>
    </source>
</evidence>
<dbReference type="InterPro" id="IPR018379">
    <property type="entry name" value="BEN_domain"/>
</dbReference>
<proteinExistence type="predicted"/>
<feature type="domain" description="BEN" evidence="3">
    <location>
        <begin position="331"/>
        <end position="433"/>
    </location>
</feature>
<accession>A0A147BDC1</accession>
<evidence type="ECO:0000256" key="1">
    <source>
        <dbReference type="SAM" id="Coils"/>
    </source>
</evidence>
<protein>
    <recommendedName>
        <fullName evidence="3">BEN domain-containing protein</fullName>
    </recommendedName>
</protein>
<feature type="coiled-coil region" evidence="1">
    <location>
        <begin position="159"/>
        <end position="186"/>
    </location>
</feature>
<dbReference type="Gene3D" id="1.10.10.2590">
    <property type="entry name" value="BEN domain"/>
    <property type="match status" value="1"/>
</dbReference>
<evidence type="ECO:0000259" key="3">
    <source>
        <dbReference type="PROSITE" id="PS51457"/>
    </source>
</evidence>
<feature type="region of interest" description="Disordered" evidence="2">
    <location>
        <begin position="245"/>
        <end position="317"/>
    </location>
</feature>